<dbReference type="PANTHER" id="PTHR31744:SF96">
    <property type="entry name" value="NAC DOMAIN-CONTAINING PROTEIN 21_22"/>
    <property type="match status" value="1"/>
</dbReference>
<evidence type="ECO:0000313" key="6">
    <source>
        <dbReference type="EMBL" id="KMZ68165.1"/>
    </source>
</evidence>
<evidence type="ECO:0000256" key="3">
    <source>
        <dbReference type="ARBA" id="ARBA00023163"/>
    </source>
</evidence>
<dbReference type="Pfam" id="PF02365">
    <property type="entry name" value="NAM"/>
    <property type="match status" value="1"/>
</dbReference>
<evidence type="ECO:0000256" key="2">
    <source>
        <dbReference type="ARBA" id="ARBA00023125"/>
    </source>
</evidence>
<dbReference type="Proteomes" id="UP000036987">
    <property type="component" value="Unassembled WGS sequence"/>
</dbReference>
<dbReference type="EMBL" id="LFYR01000861">
    <property type="protein sequence ID" value="KMZ68165.1"/>
    <property type="molecule type" value="Genomic_DNA"/>
</dbReference>
<keyword evidence="3" id="KW-0804">Transcription</keyword>
<feature type="domain" description="NAC" evidence="5">
    <location>
        <begin position="1"/>
        <end position="96"/>
    </location>
</feature>
<dbReference type="GO" id="GO:0006355">
    <property type="term" value="P:regulation of DNA-templated transcription"/>
    <property type="evidence" value="ECO:0007669"/>
    <property type="project" value="InterPro"/>
</dbReference>
<evidence type="ECO:0000256" key="1">
    <source>
        <dbReference type="ARBA" id="ARBA00023015"/>
    </source>
</evidence>
<keyword evidence="1" id="KW-0805">Transcription regulation</keyword>
<reference evidence="7" key="1">
    <citation type="journal article" date="2016" name="Nature">
        <title>The genome of the seagrass Zostera marina reveals angiosperm adaptation to the sea.</title>
        <authorList>
            <person name="Olsen J.L."/>
            <person name="Rouze P."/>
            <person name="Verhelst B."/>
            <person name="Lin Y.-C."/>
            <person name="Bayer T."/>
            <person name="Collen J."/>
            <person name="Dattolo E."/>
            <person name="De Paoli E."/>
            <person name="Dittami S."/>
            <person name="Maumus F."/>
            <person name="Michel G."/>
            <person name="Kersting A."/>
            <person name="Lauritano C."/>
            <person name="Lohaus R."/>
            <person name="Toepel M."/>
            <person name="Tonon T."/>
            <person name="Vanneste K."/>
            <person name="Amirebrahimi M."/>
            <person name="Brakel J."/>
            <person name="Bostroem C."/>
            <person name="Chovatia M."/>
            <person name="Grimwood J."/>
            <person name="Jenkins J.W."/>
            <person name="Jueterbock A."/>
            <person name="Mraz A."/>
            <person name="Stam W.T."/>
            <person name="Tice H."/>
            <person name="Bornberg-Bauer E."/>
            <person name="Green P.J."/>
            <person name="Pearson G.A."/>
            <person name="Procaccini G."/>
            <person name="Duarte C.M."/>
            <person name="Schmutz J."/>
            <person name="Reusch T.B.H."/>
            <person name="Van de Peer Y."/>
        </authorList>
    </citation>
    <scope>NUCLEOTIDE SEQUENCE [LARGE SCALE GENOMIC DNA]</scope>
    <source>
        <strain evidence="7">cv. Finnish</strain>
    </source>
</reference>
<name>A0A0K9PIW2_ZOSMR</name>
<organism evidence="6 7">
    <name type="scientific">Zostera marina</name>
    <name type="common">Eelgrass</name>
    <dbReference type="NCBI Taxonomy" id="29655"/>
    <lineage>
        <taxon>Eukaryota</taxon>
        <taxon>Viridiplantae</taxon>
        <taxon>Streptophyta</taxon>
        <taxon>Embryophyta</taxon>
        <taxon>Tracheophyta</taxon>
        <taxon>Spermatophyta</taxon>
        <taxon>Magnoliopsida</taxon>
        <taxon>Liliopsida</taxon>
        <taxon>Zosteraceae</taxon>
        <taxon>Zostera</taxon>
    </lineage>
</organism>
<dbReference type="PROSITE" id="PS51005">
    <property type="entry name" value="NAC"/>
    <property type="match status" value="1"/>
</dbReference>
<dbReference type="OMA" id="TIRLDEW"/>
<dbReference type="SUPFAM" id="SSF101941">
    <property type="entry name" value="NAC domain"/>
    <property type="match status" value="1"/>
</dbReference>
<dbReference type="Gene3D" id="2.170.150.80">
    <property type="entry name" value="NAC domain"/>
    <property type="match status" value="1"/>
</dbReference>
<dbReference type="AlphaFoldDB" id="A0A0K9PIW2"/>
<dbReference type="OrthoDB" id="1424968at2759"/>
<evidence type="ECO:0000259" key="5">
    <source>
        <dbReference type="PROSITE" id="PS51005"/>
    </source>
</evidence>
<evidence type="ECO:0000256" key="4">
    <source>
        <dbReference type="ARBA" id="ARBA00023242"/>
    </source>
</evidence>
<dbReference type="InterPro" id="IPR003441">
    <property type="entry name" value="NAC-dom"/>
</dbReference>
<keyword evidence="4" id="KW-0539">Nucleus</keyword>
<accession>A0A0K9PIW2</accession>
<sequence length="114" mass="13329">MATCGGEGDDRYFFTRREKKYPNGLRLNRATASGYWKATGTDKAIRHHVGVKKTPVFYKGRLPSCTKTGWIMHEYRRFDNHTIRLDEWVLCRIYETKKQRKIKKEEEGDGLDGG</sequence>
<dbReference type="InterPro" id="IPR036093">
    <property type="entry name" value="NAC_dom_sf"/>
</dbReference>
<keyword evidence="7" id="KW-1185">Reference proteome</keyword>
<comment type="caution">
    <text evidence="6">The sequence shown here is derived from an EMBL/GenBank/DDBJ whole genome shotgun (WGS) entry which is preliminary data.</text>
</comment>
<protein>
    <recommendedName>
        <fullName evidence="5">NAC domain-containing protein</fullName>
    </recommendedName>
</protein>
<keyword evidence="2" id="KW-0238">DNA-binding</keyword>
<dbReference type="GO" id="GO:0003677">
    <property type="term" value="F:DNA binding"/>
    <property type="evidence" value="ECO:0007669"/>
    <property type="project" value="UniProtKB-KW"/>
</dbReference>
<evidence type="ECO:0000313" key="7">
    <source>
        <dbReference type="Proteomes" id="UP000036987"/>
    </source>
</evidence>
<proteinExistence type="predicted"/>
<gene>
    <name evidence="6" type="ORF">ZOSMA_248G00040</name>
</gene>
<dbReference type="STRING" id="29655.A0A0K9PIW2"/>
<dbReference type="PANTHER" id="PTHR31744">
    <property type="entry name" value="PROTEIN CUP-SHAPED COTYLEDON 2-RELATED"/>
    <property type="match status" value="1"/>
</dbReference>